<dbReference type="EMBL" id="SJPE01000006">
    <property type="protein sequence ID" value="TBX69552.1"/>
    <property type="molecule type" value="Genomic_DNA"/>
</dbReference>
<comment type="caution">
    <text evidence="2">The sequence shown here is derived from an EMBL/GenBank/DDBJ whole genome shotgun (WGS) entry which is preliminary data.</text>
</comment>
<dbReference type="AlphaFoldDB" id="A0A4Q9Z0L0"/>
<organism evidence="2 3">
    <name type="scientific">Flavobacterium silvisoli</name>
    <dbReference type="NCBI Taxonomy" id="2529433"/>
    <lineage>
        <taxon>Bacteria</taxon>
        <taxon>Pseudomonadati</taxon>
        <taxon>Bacteroidota</taxon>
        <taxon>Flavobacteriia</taxon>
        <taxon>Flavobacteriales</taxon>
        <taxon>Flavobacteriaceae</taxon>
        <taxon>Flavobacterium</taxon>
    </lineage>
</organism>
<keyword evidence="1" id="KW-0472">Membrane</keyword>
<keyword evidence="1" id="KW-0812">Transmembrane</keyword>
<gene>
    <name evidence="2" type="ORF">EZL74_06650</name>
</gene>
<evidence type="ECO:0000313" key="2">
    <source>
        <dbReference type="EMBL" id="TBX69552.1"/>
    </source>
</evidence>
<keyword evidence="3" id="KW-1185">Reference proteome</keyword>
<protein>
    <submittedName>
        <fullName evidence="2">Uncharacterized protein</fullName>
    </submittedName>
</protein>
<dbReference type="OrthoDB" id="1247025at2"/>
<feature type="transmembrane region" description="Helical" evidence="1">
    <location>
        <begin position="47"/>
        <end position="65"/>
    </location>
</feature>
<sequence>MEPNKLEKQFREKLNTREIQPSAQAWDRLDAMLSVAEEKKTKRPSGFLFIAASILVLVTLGTFFFTQDATRIHPQDNNSVVETEIKKDTNQGSVKNNQLPVVKNEKDTEAIAVTANQSSNKSSIINQKTTVNQKDNAYQSQIIKEKEIVFQNSGDVALKDLPKIVDTKETIAVKREIVSDADLLAGLDAAAKNSASKNSTMKVDAKSLLSQIDGELNQTFREKTFNKLSKNYQEIKVALANRNNKE</sequence>
<accession>A0A4Q9Z0L0</accession>
<name>A0A4Q9Z0L0_9FLAO</name>
<proteinExistence type="predicted"/>
<dbReference type="Proteomes" id="UP000293300">
    <property type="component" value="Unassembled WGS sequence"/>
</dbReference>
<evidence type="ECO:0000313" key="3">
    <source>
        <dbReference type="Proteomes" id="UP000293300"/>
    </source>
</evidence>
<keyword evidence="1" id="KW-1133">Transmembrane helix</keyword>
<reference evidence="2 3" key="1">
    <citation type="submission" date="2019-02" db="EMBL/GenBank/DDBJ databases">
        <title>Flavobacterium sp. RD-2-33 isolated from forest soil.</title>
        <authorList>
            <person name="Chaudhary D.K."/>
        </authorList>
    </citation>
    <scope>NUCLEOTIDE SEQUENCE [LARGE SCALE GENOMIC DNA]</scope>
    <source>
        <strain evidence="2 3">RD-2-33</strain>
    </source>
</reference>
<dbReference type="RefSeq" id="WP_131475824.1">
    <property type="nucleotide sequence ID" value="NZ_SJPE01000006.1"/>
</dbReference>
<evidence type="ECO:0000256" key="1">
    <source>
        <dbReference type="SAM" id="Phobius"/>
    </source>
</evidence>